<dbReference type="Proteomes" id="UP000199421">
    <property type="component" value="Unassembled WGS sequence"/>
</dbReference>
<comment type="subcellular location">
    <subcellularLocation>
        <location evidence="1">Cell outer membrane</location>
    </subcellularLocation>
</comment>
<dbReference type="InterPro" id="IPR041700">
    <property type="entry name" value="OMP_b-brl_3"/>
</dbReference>
<dbReference type="SUPFAM" id="SSF49464">
    <property type="entry name" value="Carboxypeptidase regulatory domain-like"/>
    <property type="match status" value="1"/>
</dbReference>
<dbReference type="PANTHER" id="PTHR40980">
    <property type="entry name" value="PLUG DOMAIN-CONTAINING PROTEIN"/>
    <property type="match status" value="1"/>
</dbReference>
<organism evidence="5 6">
    <name type="scientific">Olivibacter domesticus</name>
    <name type="common">Pseudosphingobacterium domesticum</name>
    <dbReference type="NCBI Taxonomy" id="407022"/>
    <lineage>
        <taxon>Bacteria</taxon>
        <taxon>Pseudomonadati</taxon>
        <taxon>Bacteroidota</taxon>
        <taxon>Sphingobacteriia</taxon>
        <taxon>Sphingobacteriales</taxon>
        <taxon>Sphingobacteriaceae</taxon>
        <taxon>Olivibacter</taxon>
    </lineage>
</organism>
<reference evidence="6" key="1">
    <citation type="submission" date="2016-10" db="EMBL/GenBank/DDBJ databases">
        <authorList>
            <person name="Varghese N."/>
            <person name="Submissions S."/>
        </authorList>
    </citation>
    <scope>NUCLEOTIDE SEQUENCE [LARGE SCALE GENOMIC DNA]</scope>
    <source>
        <strain evidence="6">DSM 18733</strain>
    </source>
</reference>
<evidence type="ECO:0000259" key="4">
    <source>
        <dbReference type="Pfam" id="PF14905"/>
    </source>
</evidence>
<sequence length="822" mass="92257">MIHVFLPKPTTNLKCFTYSCALAIILMTSFSYKRTFAQENHIINGQVKDETNAPIDLATISLLNPKDSSYIRSVFSNEKGVYALKSIPQGKYILAATMIGYRKTYVKVEVNQEQNINASDLVLPLEAKALGEVTITAKTPPVERKDGALVVNVENSALAAGNTAMDILQRSPGVSVDKDGNISLMGKQGVTVMLDGKQTYLSAEQLANMLRAMDGNNIQSIELNTNPSAKYDAAGTAGIINIKLKKNKLEGTNGTLSLSAGYGKTHKSNNSLQINHKVGKVNLFGNYSYVNNGFNSGLELYRTIGQGEDAKVFDQYAQFENRRASSNARLGIDYQTSDRNTLSALFSGFFMNGKDESNSNNYISDIGSSLDSTLTTLNRGNNKYNSLTFNINNTFNIDTLGKKLVIEADISRFNDKTKNFYDNFFYNPSGGYIRDPEFILNDMPSTINIQTAKADYTHPFSKKNKLEVGAKYGNVKSDNNMGFLNLIDGNWQNNEGRSNHFVYTERVTAAYAIFSQQLNKTEVKTGLRMEHTYSDGNSITMNVRNKRDYLNFFPNISINQELSNKHSLGISYSRRINRPNYSNLNPFLYYVDPYSYQQGNPFLNPSFTNSYELTYTLLKKYNVTAGYQKTKDMVGEIMYQNDETNVLYVTRENIASENVYFVNINVPIAIGEFWSSNTNLNALHLGYKAEIPTAPIDYGQFGLQANSNHTFNISKSLRVEATAQYQSPLRWSIYQIGSYWGLDLGVNKSFLDKKAQIKLAITDIFSTMPNTVRTNYANLNVRIINNYESRVARLTFTYNFGNQKLKTSQRNLDSTEKNRVGK</sequence>
<proteinExistence type="predicted"/>
<evidence type="ECO:0000256" key="1">
    <source>
        <dbReference type="ARBA" id="ARBA00004442"/>
    </source>
</evidence>
<evidence type="ECO:0000313" key="6">
    <source>
        <dbReference type="Proteomes" id="UP000199421"/>
    </source>
</evidence>
<keyword evidence="6" id="KW-1185">Reference proteome</keyword>
<evidence type="ECO:0000256" key="2">
    <source>
        <dbReference type="ARBA" id="ARBA00023136"/>
    </source>
</evidence>
<dbReference type="AlphaFoldDB" id="A0A1H7J2C6"/>
<dbReference type="OrthoDB" id="606851at2"/>
<dbReference type="SUPFAM" id="SSF56935">
    <property type="entry name" value="Porins"/>
    <property type="match status" value="1"/>
</dbReference>
<dbReference type="Gene3D" id="2.170.130.10">
    <property type="entry name" value="TonB-dependent receptor, plug domain"/>
    <property type="match status" value="1"/>
</dbReference>
<evidence type="ECO:0000313" key="5">
    <source>
        <dbReference type="EMBL" id="SEK68901.1"/>
    </source>
</evidence>
<dbReference type="InterPro" id="IPR008969">
    <property type="entry name" value="CarboxyPept-like_regulatory"/>
</dbReference>
<keyword evidence="3" id="KW-0998">Cell outer membrane</keyword>
<dbReference type="InterPro" id="IPR037066">
    <property type="entry name" value="Plug_dom_sf"/>
</dbReference>
<accession>A0A1H7J2C6</accession>
<dbReference type="GO" id="GO:0009279">
    <property type="term" value="C:cell outer membrane"/>
    <property type="evidence" value="ECO:0007669"/>
    <property type="project" value="UniProtKB-SubCell"/>
</dbReference>
<dbReference type="Gene3D" id="2.40.170.20">
    <property type="entry name" value="TonB-dependent receptor, beta-barrel domain"/>
    <property type="match status" value="1"/>
</dbReference>
<dbReference type="InterPro" id="IPR036942">
    <property type="entry name" value="Beta-barrel_TonB_sf"/>
</dbReference>
<keyword evidence="2" id="KW-0472">Membrane</keyword>
<protein>
    <submittedName>
        <fullName evidence="5">Outer membrane receptor proteins, mostly Fe transport</fullName>
    </submittedName>
</protein>
<name>A0A1H7J2C6_OLID1</name>
<dbReference type="Gene3D" id="2.60.40.1120">
    <property type="entry name" value="Carboxypeptidase-like, regulatory domain"/>
    <property type="match status" value="1"/>
</dbReference>
<dbReference type="PANTHER" id="PTHR40980:SF4">
    <property type="entry name" value="TONB-DEPENDENT RECEPTOR-LIKE BETA-BARREL DOMAIN-CONTAINING PROTEIN"/>
    <property type="match status" value="1"/>
</dbReference>
<dbReference type="EMBL" id="FOAF01000001">
    <property type="protein sequence ID" value="SEK68901.1"/>
    <property type="molecule type" value="Genomic_DNA"/>
</dbReference>
<evidence type="ECO:0000256" key="3">
    <source>
        <dbReference type="ARBA" id="ARBA00023237"/>
    </source>
</evidence>
<dbReference type="Pfam" id="PF13620">
    <property type="entry name" value="CarboxypepD_reg"/>
    <property type="match status" value="1"/>
</dbReference>
<gene>
    <name evidence="5" type="ORF">SAMN05661044_00901</name>
</gene>
<dbReference type="Pfam" id="PF14905">
    <property type="entry name" value="OMP_b-brl_3"/>
    <property type="match status" value="1"/>
</dbReference>
<feature type="domain" description="Outer membrane protein beta-barrel" evidence="4">
    <location>
        <begin position="396"/>
        <end position="798"/>
    </location>
</feature>
<dbReference type="STRING" id="407022.SAMN05661044_00901"/>
<keyword evidence="5" id="KW-0675">Receptor</keyword>